<feature type="transmembrane region" description="Helical" evidence="8">
    <location>
        <begin position="182"/>
        <end position="202"/>
    </location>
</feature>
<dbReference type="AlphaFoldDB" id="G8BXQ3"/>
<sequence>MKLHIKKTFNNVIDEFDPTSFIYVTGTAMASSLLHTFPFPAYWLRVCSYIMFALGVLIFFYFHIIGTLQLLKYIRTRNIKGFFNKQFMNFDTNVFWGIYIIAFTGLINYLIQLSENELLHLKSGKGMIIFIYVLWWLDLSAALFVTWGITFINWRIACNPSGLGKHANCKQKILSDNFKSSLFLSVIPIVVVAASGGLLAGSKLFLETVNRNNQLLIIVITLLLWTHVFTFVIVVLALFYLNLYINKLPPANAVFSLFIVLGPLGMGGFGILLITKNIQTYVNIHYPLSAQSQVTLTLEDVTKIAVPWAFRIVGLVFSLLELTTGFFFTIISVLSVLSYIRISNKANRSTIVPLYQYHKGWWTLAFPCGSMALGVKEIYEQYNPYTPIDAIRIISVIYYGSSIVWCIVCLLGSLRYQILPFVFQIFGYDGTNLSLIKHKSKIQLYKSSLEKAGSD</sequence>
<keyword evidence="7 8" id="KW-0472">Membrane</keyword>
<dbReference type="eggNOG" id="ENOG502QT02">
    <property type="taxonomic scope" value="Eukaryota"/>
</dbReference>
<keyword evidence="3" id="KW-0813">Transport</keyword>
<evidence type="ECO:0000256" key="2">
    <source>
        <dbReference type="ARBA" id="ARBA00008566"/>
    </source>
</evidence>
<keyword evidence="10" id="KW-1185">Reference proteome</keyword>
<evidence type="ECO:0008006" key="11">
    <source>
        <dbReference type="Google" id="ProtNLM"/>
    </source>
</evidence>
<evidence type="ECO:0000313" key="10">
    <source>
        <dbReference type="Proteomes" id="UP000005666"/>
    </source>
</evidence>
<evidence type="ECO:0000256" key="6">
    <source>
        <dbReference type="ARBA" id="ARBA00022989"/>
    </source>
</evidence>
<dbReference type="EMBL" id="HE612864">
    <property type="protein sequence ID" value="CCE64681.1"/>
    <property type="molecule type" value="Genomic_DNA"/>
</dbReference>
<dbReference type="PANTHER" id="PTHR31686:SF1">
    <property type="entry name" value="SULFITE EFFLUX PUMP SSU1"/>
    <property type="match status" value="1"/>
</dbReference>
<dbReference type="OrthoDB" id="1099at2759"/>
<dbReference type="PANTHER" id="PTHR31686">
    <property type="match status" value="1"/>
</dbReference>
<evidence type="ECO:0000313" key="9">
    <source>
        <dbReference type="EMBL" id="CCE64681.1"/>
    </source>
</evidence>
<accession>G8BXQ3</accession>
<feature type="transmembrane region" description="Helical" evidence="8">
    <location>
        <begin position="92"/>
        <end position="111"/>
    </location>
</feature>
<dbReference type="GO" id="GO:0000319">
    <property type="term" value="F:sulfite transmembrane transporter activity"/>
    <property type="evidence" value="ECO:0007669"/>
    <property type="project" value="EnsemblFungi"/>
</dbReference>
<keyword evidence="4" id="KW-1003">Cell membrane</keyword>
<keyword evidence="6 8" id="KW-1133">Transmembrane helix</keyword>
<feature type="transmembrane region" description="Helical" evidence="8">
    <location>
        <begin position="391"/>
        <end position="414"/>
    </location>
</feature>
<feature type="transmembrane region" description="Helical" evidence="8">
    <location>
        <begin position="253"/>
        <end position="274"/>
    </location>
</feature>
<dbReference type="KEGG" id="tpf:TPHA_0I01770"/>
<evidence type="ECO:0000256" key="1">
    <source>
        <dbReference type="ARBA" id="ARBA00004651"/>
    </source>
</evidence>
<feature type="transmembrane region" description="Helical" evidence="8">
    <location>
        <begin position="49"/>
        <end position="71"/>
    </location>
</feature>
<feature type="transmembrane region" description="Helical" evidence="8">
    <location>
        <begin position="21"/>
        <end position="43"/>
    </location>
</feature>
<dbReference type="Pfam" id="PF03595">
    <property type="entry name" value="SLAC1"/>
    <property type="match status" value="1"/>
</dbReference>
<feature type="transmembrane region" description="Helical" evidence="8">
    <location>
        <begin position="131"/>
        <end position="152"/>
    </location>
</feature>
<reference evidence="9 10" key="1">
    <citation type="journal article" date="2011" name="Proc. Natl. Acad. Sci. U.S.A.">
        <title>Evolutionary erosion of yeast sex chromosomes by mating-type switching accidents.</title>
        <authorList>
            <person name="Gordon J.L."/>
            <person name="Armisen D."/>
            <person name="Proux-Wera E."/>
            <person name="Oheigeartaigh S.S."/>
            <person name="Byrne K.P."/>
            <person name="Wolfe K.H."/>
        </authorList>
    </citation>
    <scope>NUCLEOTIDE SEQUENCE [LARGE SCALE GENOMIC DNA]</scope>
    <source>
        <strain evidence="10">ATCC 24235 / CBS 4417 / NBRC 1672 / NRRL Y-8282 / UCD 70-5</strain>
    </source>
</reference>
<dbReference type="GeneID" id="11532897"/>
<dbReference type="RefSeq" id="XP_003687115.1">
    <property type="nucleotide sequence ID" value="XM_003687067.1"/>
</dbReference>
<dbReference type="Gene3D" id="1.50.10.150">
    <property type="entry name" value="Voltage-dependent anion channel"/>
    <property type="match status" value="1"/>
</dbReference>
<dbReference type="Proteomes" id="UP000005666">
    <property type="component" value="Chromosome 9"/>
</dbReference>
<proteinExistence type="inferred from homology"/>
<protein>
    <recommendedName>
        <fullName evidence="11">Sulfite efflux pump SSU1</fullName>
    </recommendedName>
</protein>
<dbReference type="InterPro" id="IPR004695">
    <property type="entry name" value="SLAC1/Mae1/Ssu1/TehA"/>
</dbReference>
<feature type="transmembrane region" description="Helical" evidence="8">
    <location>
        <begin position="214"/>
        <end position="241"/>
    </location>
</feature>
<evidence type="ECO:0000256" key="4">
    <source>
        <dbReference type="ARBA" id="ARBA00022475"/>
    </source>
</evidence>
<feature type="transmembrane region" description="Helical" evidence="8">
    <location>
        <begin position="361"/>
        <end position="379"/>
    </location>
</feature>
<keyword evidence="5 8" id="KW-0812">Transmembrane</keyword>
<gene>
    <name evidence="9" type="primary">TPHA0I01770</name>
    <name evidence="9" type="ordered locus">TPHA_0I01770</name>
</gene>
<dbReference type="InterPro" id="IPR038665">
    <property type="entry name" value="Voltage-dep_anion_channel_sf"/>
</dbReference>
<name>G8BXQ3_TETPH</name>
<dbReference type="GO" id="GO:0005886">
    <property type="term" value="C:plasma membrane"/>
    <property type="evidence" value="ECO:0007669"/>
    <property type="project" value="UniProtKB-SubCell"/>
</dbReference>
<feature type="transmembrane region" description="Helical" evidence="8">
    <location>
        <begin position="308"/>
        <end position="340"/>
    </location>
</feature>
<evidence type="ECO:0000256" key="7">
    <source>
        <dbReference type="ARBA" id="ARBA00023136"/>
    </source>
</evidence>
<dbReference type="InterPro" id="IPR051629">
    <property type="entry name" value="Sulfite_efflux_TDT"/>
</dbReference>
<dbReference type="HOGENOM" id="CLU_030057_6_2_1"/>
<organism evidence="9 10">
    <name type="scientific">Tetrapisispora phaffii (strain ATCC 24235 / CBS 4417 / NBRC 1672 / NRRL Y-8282 / UCD 70-5)</name>
    <name type="common">Yeast</name>
    <name type="synonym">Fabospora phaffii</name>
    <dbReference type="NCBI Taxonomy" id="1071381"/>
    <lineage>
        <taxon>Eukaryota</taxon>
        <taxon>Fungi</taxon>
        <taxon>Dikarya</taxon>
        <taxon>Ascomycota</taxon>
        <taxon>Saccharomycotina</taxon>
        <taxon>Saccharomycetes</taxon>
        <taxon>Saccharomycetales</taxon>
        <taxon>Saccharomycetaceae</taxon>
        <taxon>Tetrapisispora</taxon>
    </lineage>
</organism>
<comment type="similarity">
    <text evidence="2">Belongs to the tellurite-resistance/dicarboxylate transporter (TDT) family.</text>
</comment>
<dbReference type="OMA" id="FLATCPM"/>
<evidence type="ECO:0000256" key="5">
    <source>
        <dbReference type="ARBA" id="ARBA00022692"/>
    </source>
</evidence>
<comment type="subcellular location">
    <subcellularLocation>
        <location evidence="1">Cell membrane</location>
        <topology evidence="1">Multi-pass membrane protein</topology>
    </subcellularLocation>
</comment>
<evidence type="ECO:0000256" key="8">
    <source>
        <dbReference type="SAM" id="Phobius"/>
    </source>
</evidence>
<dbReference type="STRING" id="1071381.G8BXQ3"/>
<evidence type="ECO:0000256" key="3">
    <source>
        <dbReference type="ARBA" id="ARBA00022448"/>
    </source>
</evidence>